<protein>
    <submittedName>
        <fullName evidence="4">Uncharacterized protein</fullName>
    </submittedName>
</protein>
<evidence type="ECO:0000313" key="5">
    <source>
        <dbReference type="Proteomes" id="UP000663832"/>
    </source>
</evidence>
<evidence type="ECO:0000313" key="3">
    <source>
        <dbReference type="EMBL" id="CAF1647358.1"/>
    </source>
</evidence>
<sequence length="40" mass="4754">KAIEQINQLYTTCEKTIERLRRAVTLRELRRINTTGYITS</sequence>
<evidence type="ECO:0000313" key="4">
    <source>
        <dbReference type="EMBL" id="CAF1647367.1"/>
    </source>
</evidence>
<evidence type="ECO:0000313" key="1">
    <source>
        <dbReference type="EMBL" id="CAF1511163.1"/>
    </source>
</evidence>
<reference evidence="4" key="1">
    <citation type="submission" date="2021-02" db="EMBL/GenBank/DDBJ databases">
        <authorList>
            <person name="Nowell W R."/>
        </authorList>
    </citation>
    <scope>NUCLEOTIDE SEQUENCE</scope>
</reference>
<proteinExistence type="predicted"/>
<dbReference type="EMBL" id="CAJNOI010003249">
    <property type="protein sequence ID" value="CAF1511221.1"/>
    <property type="molecule type" value="Genomic_DNA"/>
</dbReference>
<keyword evidence="5" id="KW-1185">Reference proteome</keyword>
<feature type="non-terminal residue" evidence="4">
    <location>
        <position position="1"/>
    </location>
</feature>
<dbReference type="Proteomes" id="UP000663877">
    <property type="component" value="Unassembled WGS sequence"/>
</dbReference>
<evidence type="ECO:0000313" key="2">
    <source>
        <dbReference type="EMBL" id="CAF1511221.1"/>
    </source>
</evidence>
<accession>A0A816EJ60</accession>
<dbReference type="EMBL" id="CAJNOM010003595">
    <property type="protein sequence ID" value="CAF1647367.1"/>
    <property type="molecule type" value="Genomic_DNA"/>
</dbReference>
<dbReference type="EMBL" id="CAJNOI010003248">
    <property type="protein sequence ID" value="CAF1511163.1"/>
    <property type="molecule type" value="Genomic_DNA"/>
</dbReference>
<name>A0A816EJ60_9BILA</name>
<dbReference type="EMBL" id="CAJNOM010003594">
    <property type="protein sequence ID" value="CAF1647358.1"/>
    <property type="molecule type" value="Genomic_DNA"/>
</dbReference>
<comment type="caution">
    <text evidence="4">The sequence shown here is derived from an EMBL/GenBank/DDBJ whole genome shotgun (WGS) entry which is preliminary data.</text>
</comment>
<dbReference type="Proteomes" id="UP000663832">
    <property type="component" value="Unassembled WGS sequence"/>
</dbReference>
<dbReference type="AlphaFoldDB" id="A0A816EJ60"/>
<gene>
    <name evidence="1" type="ORF">BJG266_LOCUS43730</name>
    <name evidence="2" type="ORF">BJG266_LOCUS43733</name>
    <name evidence="3" type="ORF">QVE165_LOCUS60660</name>
    <name evidence="4" type="ORF">QVE165_LOCUS60663</name>
</gene>
<organism evidence="4 5">
    <name type="scientific">Adineta steineri</name>
    <dbReference type="NCBI Taxonomy" id="433720"/>
    <lineage>
        <taxon>Eukaryota</taxon>
        <taxon>Metazoa</taxon>
        <taxon>Spiralia</taxon>
        <taxon>Gnathifera</taxon>
        <taxon>Rotifera</taxon>
        <taxon>Eurotatoria</taxon>
        <taxon>Bdelloidea</taxon>
        <taxon>Adinetida</taxon>
        <taxon>Adinetidae</taxon>
        <taxon>Adineta</taxon>
    </lineage>
</organism>